<organism evidence="1 2">
    <name type="scientific">Mycoplasma zalophi</name>
    <dbReference type="NCBI Taxonomy" id="191287"/>
    <lineage>
        <taxon>Bacteria</taxon>
        <taxon>Bacillati</taxon>
        <taxon>Mycoplasmatota</taxon>
        <taxon>Mollicutes</taxon>
        <taxon>Mycoplasmataceae</taxon>
        <taxon>Mycoplasma</taxon>
    </lineage>
</organism>
<sequence>MNIPKEQAINIWNKYFSNEEQTQQDFAGRNMHFHSYNDNTSKYGWTIDCLVKESETTFIPVNILTLNERSGDYTFWANKKLFQVKIKKENQNINYEIICVIDED</sequence>
<name>A0ABS6DPR9_9MOLU</name>
<dbReference type="EMBL" id="JAHMHH010000001">
    <property type="protein sequence ID" value="MBU4692248.1"/>
    <property type="molecule type" value="Genomic_DNA"/>
</dbReference>
<evidence type="ECO:0000313" key="2">
    <source>
        <dbReference type="Proteomes" id="UP000718793"/>
    </source>
</evidence>
<reference evidence="1" key="1">
    <citation type="submission" date="2021-06" db="EMBL/GenBank/DDBJ databases">
        <title>Novel Mycoplasma species detected in California sea lions (Zalophus californianus) from the USA.</title>
        <authorList>
            <person name="Volokhov D.V."/>
            <person name="Furtak V.A."/>
            <person name="Zagorodnyaya T.A."/>
        </authorList>
    </citation>
    <scope>NUCLEOTIDE SEQUENCE [LARGE SCALE GENOMIC DNA]</scope>
    <source>
        <strain evidence="1">CSL 5346</strain>
    </source>
</reference>
<proteinExistence type="predicted"/>
<comment type="caution">
    <text evidence="1">The sequence shown here is derived from an EMBL/GenBank/DDBJ whole genome shotgun (WGS) entry which is preliminary data.</text>
</comment>
<accession>A0ABS6DPR9</accession>
<protein>
    <submittedName>
        <fullName evidence="1">Uncharacterized protein</fullName>
    </submittedName>
</protein>
<gene>
    <name evidence="1" type="ORF">KQ875_01390</name>
</gene>
<keyword evidence="2" id="KW-1185">Reference proteome</keyword>
<dbReference type="RefSeq" id="WP_216488653.1">
    <property type="nucleotide sequence ID" value="NZ_JAHMHH010000001.1"/>
</dbReference>
<dbReference type="Proteomes" id="UP000718793">
    <property type="component" value="Unassembled WGS sequence"/>
</dbReference>
<evidence type="ECO:0000313" key="1">
    <source>
        <dbReference type="EMBL" id="MBU4692248.1"/>
    </source>
</evidence>